<evidence type="ECO:0000256" key="2">
    <source>
        <dbReference type="ARBA" id="ARBA00022723"/>
    </source>
</evidence>
<dbReference type="Proteomes" id="UP001233999">
    <property type="component" value="Unassembled WGS sequence"/>
</dbReference>
<feature type="domain" description="C2H2-type" evidence="9">
    <location>
        <begin position="369"/>
        <end position="396"/>
    </location>
</feature>
<dbReference type="FunFam" id="3.30.160.60:FF:000557">
    <property type="entry name" value="zinc finger and SCAN domain-containing protein 29"/>
    <property type="match status" value="1"/>
</dbReference>
<reference evidence="10" key="1">
    <citation type="journal article" date="2023" name="IScience">
        <title>Live-bearing cockroach genome reveals convergent evolutionary mechanisms linked to viviparity in insects and beyond.</title>
        <authorList>
            <person name="Fouks B."/>
            <person name="Harrison M.C."/>
            <person name="Mikhailova A.A."/>
            <person name="Marchal E."/>
            <person name="English S."/>
            <person name="Carruthers M."/>
            <person name="Jennings E.C."/>
            <person name="Chiamaka E.L."/>
            <person name="Frigard R.A."/>
            <person name="Pippel M."/>
            <person name="Attardo G.M."/>
            <person name="Benoit J.B."/>
            <person name="Bornberg-Bauer E."/>
            <person name="Tobe S.S."/>
        </authorList>
    </citation>
    <scope>NUCLEOTIDE SEQUENCE</scope>
    <source>
        <strain evidence="10">Stay&amp;Tobe</strain>
    </source>
</reference>
<keyword evidence="7" id="KW-0539">Nucleus</keyword>
<proteinExistence type="predicted"/>
<dbReference type="AlphaFoldDB" id="A0AAD8AAV0"/>
<dbReference type="SUPFAM" id="SSF57667">
    <property type="entry name" value="beta-beta-alpha zinc fingers"/>
    <property type="match status" value="6"/>
</dbReference>
<dbReference type="EMBL" id="JASPKZ010002319">
    <property type="protein sequence ID" value="KAJ9595700.1"/>
    <property type="molecule type" value="Genomic_DNA"/>
</dbReference>
<comment type="caution">
    <text evidence="10">The sequence shown here is derived from an EMBL/GenBank/DDBJ whole genome shotgun (WGS) entry which is preliminary data.</text>
</comment>
<feature type="domain" description="C2H2-type" evidence="9">
    <location>
        <begin position="159"/>
        <end position="187"/>
    </location>
</feature>
<dbReference type="FunFam" id="3.30.160.60:FF:000634">
    <property type="entry name" value="Zinc finger X-chromosomal protein"/>
    <property type="match status" value="1"/>
</dbReference>
<evidence type="ECO:0000256" key="6">
    <source>
        <dbReference type="ARBA" id="ARBA00023125"/>
    </source>
</evidence>
<name>A0AAD8AAV0_DIPPU</name>
<gene>
    <name evidence="10" type="ORF">L9F63_013113</name>
</gene>
<dbReference type="GO" id="GO:0008270">
    <property type="term" value="F:zinc ion binding"/>
    <property type="evidence" value="ECO:0007669"/>
    <property type="project" value="UniProtKB-KW"/>
</dbReference>
<reference evidence="10" key="2">
    <citation type="submission" date="2023-05" db="EMBL/GenBank/DDBJ databases">
        <authorList>
            <person name="Fouks B."/>
        </authorList>
    </citation>
    <scope>NUCLEOTIDE SEQUENCE</scope>
    <source>
        <strain evidence="10">Stay&amp;Tobe</strain>
        <tissue evidence="10">Testes</tissue>
    </source>
</reference>
<keyword evidence="5" id="KW-0862">Zinc</keyword>
<evidence type="ECO:0000313" key="10">
    <source>
        <dbReference type="EMBL" id="KAJ9595700.1"/>
    </source>
</evidence>
<dbReference type="InterPro" id="IPR036236">
    <property type="entry name" value="Znf_C2H2_sf"/>
</dbReference>
<dbReference type="Gene3D" id="3.30.160.60">
    <property type="entry name" value="Classic Zinc Finger"/>
    <property type="match status" value="7"/>
</dbReference>
<dbReference type="PANTHER" id="PTHR24404:SF114">
    <property type="entry name" value="KLUMPFUSS, ISOFORM B-RELATED"/>
    <property type="match status" value="1"/>
</dbReference>
<evidence type="ECO:0000259" key="9">
    <source>
        <dbReference type="PROSITE" id="PS50157"/>
    </source>
</evidence>
<dbReference type="GO" id="GO:0003700">
    <property type="term" value="F:DNA-binding transcription factor activity"/>
    <property type="evidence" value="ECO:0007669"/>
    <property type="project" value="TreeGrafter"/>
</dbReference>
<feature type="domain" description="C2H2-type" evidence="9">
    <location>
        <begin position="188"/>
        <end position="215"/>
    </location>
</feature>
<keyword evidence="11" id="KW-1185">Reference proteome</keyword>
<evidence type="ECO:0000256" key="3">
    <source>
        <dbReference type="ARBA" id="ARBA00022737"/>
    </source>
</evidence>
<dbReference type="InterPro" id="IPR050589">
    <property type="entry name" value="Ikaros_C2H2-ZF"/>
</dbReference>
<keyword evidence="4 8" id="KW-0863">Zinc-finger</keyword>
<accession>A0AAD8AAV0</accession>
<evidence type="ECO:0000256" key="8">
    <source>
        <dbReference type="PROSITE-ProRule" id="PRU00042"/>
    </source>
</evidence>
<sequence>MVDHQDYTSGNTLLINGNLEIPPEVITDDTTTRIAVFYKFGSDVVLFPVIKFQTEEVLYNEEVKETALHDKQNNGLSGTDNGAIPEVANYGDNFSNTNLNKGDQRNEFYLCEICSEVIYTLENLKVHLSKHVIPVKLRKKSSQNSVDIASVIINGNECYTCDKCHGTFYHKYKYKLHKKFAHKNNNLHPCNVCGQIFTSVSSVNNHRKLHLIKKCNICGLPFTTNTQLKEHMKKHANIKQYSCNICGEKFQYLFRLKNHEKIHNKDESYMCFLCKKTFLDAVQLQLHSCGLTCDYCSKVFTDALSFNSHQEMCEQKIFTCEKCNTTFENEGELKAHLLSHPVDEISFCTLCKKVFVDSYKLSVHLLNHQTCEICGKMVKSKVRLERHMVTHTNERPFKCDICEKRFSFKSNLKRHLIIHTGEKPYTCEICNKAFNDLSSRNSHRKTHFKNILMN</sequence>
<evidence type="ECO:0000256" key="4">
    <source>
        <dbReference type="ARBA" id="ARBA00022771"/>
    </source>
</evidence>
<keyword evidence="6" id="KW-0238">DNA-binding</keyword>
<dbReference type="Pfam" id="PF00096">
    <property type="entry name" value="zf-C2H2"/>
    <property type="match status" value="7"/>
</dbReference>
<feature type="domain" description="C2H2-type" evidence="9">
    <location>
        <begin position="318"/>
        <end position="345"/>
    </location>
</feature>
<dbReference type="GO" id="GO:0000978">
    <property type="term" value="F:RNA polymerase II cis-regulatory region sequence-specific DNA binding"/>
    <property type="evidence" value="ECO:0007669"/>
    <property type="project" value="TreeGrafter"/>
</dbReference>
<dbReference type="PROSITE" id="PS00028">
    <property type="entry name" value="ZINC_FINGER_C2H2_1"/>
    <property type="match status" value="9"/>
</dbReference>
<evidence type="ECO:0000313" key="11">
    <source>
        <dbReference type="Proteomes" id="UP001233999"/>
    </source>
</evidence>
<feature type="domain" description="C2H2-type" evidence="9">
    <location>
        <begin position="425"/>
        <end position="447"/>
    </location>
</feature>
<dbReference type="SMART" id="SM00355">
    <property type="entry name" value="ZnF_C2H2"/>
    <property type="match status" value="12"/>
</dbReference>
<evidence type="ECO:0000256" key="1">
    <source>
        <dbReference type="ARBA" id="ARBA00004123"/>
    </source>
</evidence>
<keyword evidence="2" id="KW-0479">Metal-binding</keyword>
<dbReference type="InterPro" id="IPR013087">
    <property type="entry name" value="Znf_C2H2_type"/>
</dbReference>
<dbReference type="PANTHER" id="PTHR24404">
    <property type="entry name" value="ZINC FINGER PROTEIN"/>
    <property type="match status" value="1"/>
</dbReference>
<evidence type="ECO:0000256" key="7">
    <source>
        <dbReference type="ARBA" id="ARBA00023242"/>
    </source>
</evidence>
<protein>
    <recommendedName>
        <fullName evidence="9">C2H2-type domain-containing protein</fullName>
    </recommendedName>
</protein>
<dbReference type="GO" id="GO:0006357">
    <property type="term" value="P:regulation of transcription by RNA polymerase II"/>
    <property type="evidence" value="ECO:0007669"/>
    <property type="project" value="TreeGrafter"/>
</dbReference>
<feature type="domain" description="C2H2-type" evidence="9">
    <location>
        <begin position="241"/>
        <end position="268"/>
    </location>
</feature>
<evidence type="ECO:0000256" key="5">
    <source>
        <dbReference type="ARBA" id="ARBA00022833"/>
    </source>
</evidence>
<feature type="domain" description="C2H2-type" evidence="9">
    <location>
        <begin position="397"/>
        <end position="424"/>
    </location>
</feature>
<keyword evidence="3" id="KW-0677">Repeat</keyword>
<dbReference type="PROSITE" id="PS50157">
    <property type="entry name" value="ZINC_FINGER_C2H2_2"/>
    <property type="match status" value="8"/>
</dbReference>
<comment type="subcellular location">
    <subcellularLocation>
        <location evidence="1">Nucleus</location>
    </subcellularLocation>
</comment>
<dbReference type="GO" id="GO:0005634">
    <property type="term" value="C:nucleus"/>
    <property type="evidence" value="ECO:0007669"/>
    <property type="project" value="UniProtKB-SubCell"/>
</dbReference>
<feature type="domain" description="C2H2-type" evidence="9">
    <location>
        <begin position="213"/>
        <end position="240"/>
    </location>
</feature>
<organism evidence="10 11">
    <name type="scientific">Diploptera punctata</name>
    <name type="common">Pacific beetle cockroach</name>
    <dbReference type="NCBI Taxonomy" id="6984"/>
    <lineage>
        <taxon>Eukaryota</taxon>
        <taxon>Metazoa</taxon>
        <taxon>Ecdysozoa</taxon>
        <taxon>Arthropoda</taxon>
        <taxon>Hexapoda</taxon>
        <taxon>Insecta</taxon>
        <taxon>Pterygota</taxon>
        <taxon>Neoptera</taxon>
        <taxon>Polyneoptera</taxon>
        <taxon>Dictyoptera</taxon>
        <taxon>Blattodea</taxon>
        <taxon>Blaberoidea</taxon>
        <taxon>Blaberidae</taxon>
        <taxon>Diplopterinae</taxon>
        <taxon>Diploptera</taxon>
    </lineage>
</organism>